<organism evidence="2 3">
    <name type="scientific">Eragrostis curvula</name>
    <name type="common">weeping love grass</name>
    <dbReference type="NCBI Taxonomy" id="38414"/>
    <lineage>
        <taxon>Eukaryota</taxon>
        <taxon>Viridiplantae</taxon>
        <taxon>Streptophyta</taxon>
        <taxon>Embryophyta</taxon>
        <taxon>Tracheophyta</taxon>
        <taxon>Spermatophyta</taxon>
        <taxon>Magnoliopsida</taxon>
        <taxon>Liliopsida</taxon>
        <taxon>Poales</taxon>
        <taxon>Poaceae</taxon>
        <taxon>PACMAD clade</taxon>
        <taxon>Chloridoideae</taxon>
        <taxon>Eragrostideae</taxon>
        <taxon>Eragrostidinae</taxon>
        <taxon>Eragrostis</taxon>
    </lineage>
</organism>
<dbReference type="AlphaFoldDB" id="A0A5J9TN83"/>
<dbReference type="Proteomes" id="UP000324897">
    <property type="component" value="Chromosome 3"/>
</dbReference>
<dbReference type="EMBL" id="RWGY01000039">
    <property type="protein sequence ID" value="TVU12111.1"/>
    <property type="molecule type" value="Genomic_DNA"/>
</dbReference>
<feature type="region of interest" description="Disordered" evidence="1">
    <location>
        <begin position="1"/>
        <end position="33"/>
    </location>
</feature>
<feature type="compositionally biased region" description="Basic and acidic residues" evidence="1">
    <location>
        <begin position="15"/>
        <end position="26"/>
    </location>
</feature>
<evidence type="ECO:0000313" key="2">
    <source>
        <dbReference type="EMBL" id="TVU12111.1"/>
    </source>
</evidence>
<protein>
    <submittedName>
        <fullName evidence="2">Uncharacterized protein</fullName>
    </submittedName>
</protein>
<evidence type="ECO:0000256" key="1">
    <source>
        <dbReference type="SAM" id="MobiDB-lite"/>
    </source>
</evidence>
<feature type="non-terminal residue" evidence="2">
    <location>
        <position position="1"/>
    </location>
</feature>
<proteinExistence type="predicted"/>
<accession>A0A5J9TN83</accession>
<name>A0A5J9TN83_9POAL</name>
<evidence type="ECO:0000313" key="3">
    <source>
        <dbReference type="Proteomes" id="UP000324897"/>
    </source>
</evidence>
<gene>
    <name evidence="2" type="ORF">EJB05_45738</name>
</gene>
<keyword evidence="3" id="KW-1185">Reference proteome</keyword>
<comment type="caution">
    <text evidence="2">The sequence shown here is derived from an EMBL/GenBank/DDBJ whole genome shotgun (WGS) entry which is preliminary data.</text>
</comment>
<dbReference type="Gramene" id="TVU12111">
    <property type="protein sequence ID" value="TVU12111"/>
    <property type="gene ID" value="EJB05_45738"/>
</dbReference>
<feature type="compositionally biased region" description="Basic and acidic residues" evidence="1">
    <location>
        <begin position="135"/>
        <end position="158"/>
    </location>
</feature>
<sequence>MTPSASAQGISDPPEEARGLRPRHLEPSLQPRHHDRLVVVGDAVVRVEPLHVVIAEEAEGAHAEEAEPRDAEVGRELRRPWVAEVRHHARRVRRVRAEVGLNRLAKKRHGFEVVPHVLPRDVVHVVHPFGHAGRRVVERERDEPDRQPRSHAGRDGRAHPRSHGWSADDGADRAVGREQQCGVDGRDQVALRHQRDEHEVRRLRAAGGIEASTAVACCCFLFAAHPCGRRCRTPRIGAVRTWGTGVYVYESDRITASR</sequence>
<reference evidence="2 3" key="1">
    <citation type="journal article" date="2019" name="Sci. Rep.">
        <title>A high-quality genome of Eragrostis curvula grass provides insights into Poaceae evolution and supports new strategies to enhance forage quality.</title>
        <authorList>
            <person name="Carballo J."/>
            <person name="Santos B.A.C.M."/>
            <person name="Zappacosta D."/>
            <person name="Garbus I."/>
            <person name="Selva J.P."/>
            <person name="Gallo C.A."/>
            <person name="Diaz A."/>
            <person name="Albertini E."/>
            <person name="Caccamo M."/>
            <person name="Echenique V."/>
        </authorList>
    </citation>
    <scope>NUCLEOTIDE SEQUENCE [LARGE SCALE GENOMIC DNA]</scope>
    <source>
        <strain evidence="3">cv. Victoria</strain>
        <tissue evidence="2">Leaf</tissue>
    </source>
</reference>
<feature type="region of interest" description="Disordered" evidence="1">
    <location>
        <begin position="134"/>
        <end position="173"/>
    </location>
</feature>